<name>A0AAE0YWG7_9GAST</name>
<keyword evidence="3" id="KW-1185">Reference proteome</keyword>
<evidence type="ECO:0000256" key="1">
    <source>
        <dbReference type="SAM" id="MobiDB-lite"/>
    </source>
</evidence>
<evidence type="ECO:0000313" key="3">
    <source>
        <dbReference type="Proteomes" id="UP001283361"/>
    </source>
</evidence>
<dbReference type="Proteomes" id="UP001283361">
    <property type="component" value="Unassembled WGS sequence"/>
</dbReference>
<proteinExistence type="predicted"/>
<sequence>MLQENLIKEFITRDIYENRSCVPGSEDNKLSGQRTTDQLKFPPPEDLSEFIKRLNAVEFVKQNARKDKIRSMLRSSAVHVTCFHLARQLFDESS</sequence>
<comment type="caution">
    <text evidence="2">The sequence shown here is derived from an EMBL/GenBank/DDBJ whole genome shotgun (WGS) entry which is preliminary data.</text>
</comment>
<evidence type="ECO:0000313" key="2">
    <source>
        <dbReference type="EMBL" id="KAK3757926.1"/>
    </source>
</evidence>
<reference evidence="2" key="1">
    <citation type="journal article" date="2023" name="G3 (Bethesda)">
        <title>A reference genome for the long-term kleptoplast-retaining sea slug Elysia crispata morphotype clarki.</title>
        <authorList>
            <person name="Eastman K.E."/>
            <person name="Pendleton A.L."/>
            <person name="Shaikh M.A."/>
            <person name="Suttiyut T."/>
            <person name="Ogas R."/>
            <person name="Tomko P."/>
            <person name="Gavelis G."/>
            <person name="Widhalm J.R."/>
            <person name="Wisecaver J.H."/>
        </authorList>
    </citation>
    <scope>NUCLEOTIDE SEQUENCE</scope>
    <source>
        <strain evidence="2">ECLA1</strain>
    </source>
</reference>
<accession>A0AAE0YWG7</accession>
<dbReference type="AlphaFoldDB" id="A0AAE0YWG7"/>
<dbReference type="EMBL" id="JAWDGP010005303">
    <property type="protein sequence ID" value="KAK3757926.1"/>
    <property type="molecule type" value="Genomic_DNA"/>
</dbReference>
<feature type="region of interest" description="Disordered" evidence="1">
    <location>
        <begin position="22"/>
        <end position="42"/>
    </location>
</feature>
<gene>
    <name evidence="2" type="ORF">RRG08_046236</name>
</gene>
<organism evidence="2 3">
    <name type="scientific">Elysia crispata</name>
    <name type="common">lettuce slug</name>
    <dbReference type="NCBI Taxonomy" id="231223"/>
    <lineage>
        <taxon>Eukaryota</taxon>
        <taxon>Metazoa</taxon>
        <taxon>Spiralia</taxon>
        <taxon>Lophotrochozoa</taxon>
        <taxon>Mollusca</taxon>
        <taxon>Gastropoda</taxon>
        <taxon>Heterobranchia</taxon>
        <taxon>Euthyneura</taxon>
        <taxon>Panpulmonata</taxon>
        <taxon>Sacoglossa</taxon>
        <taxon>Placobranchoidea</taxon>
        <taxon>Plakobranchidae</taxon>
        <taxon>Elysia</taxon>
    </lineage>
</organism>
<protein>
    <submittedName>
        <fullName evidence="2">Uncharacterized protein</fullName>
    </submittedName>
</protein>